<dbReference type="InterPro" id="IPR020583">
    <property type="entry name" value="Inositol_monoP_metal-BS"/>
</dbReference>
<evidence type="ECO:0000256" key="5">
    <source>
        <dbReference type="ARBA" id="ARBA00022801"/>
    </source>
</evidence>
<dbReference type="GO" id="GO:0007165">
    <property type="term" value="P:signal transduction"/>
    <property type="evidence" value="ECO:0007669"/>
    <property type="project" value="TreeGrafter"/>
</dbReference>
<keyword evidence="4 8" id="KW-0479">Metal-binding</keyword>
<dbReference type="PROSITE" id="PS00630">
    <property type="entry name" value="IMP_2"/>
    <property type="match status" value="1"/>
</dbReference>
<comment type="cofactor">
    <cofactor evidence="2 8 9">
        <name>Mg(2+)</name>
        <dbReference type="ChEBI" id="CHEBI:18420"/>
    </cofactor>
</comment>
<evidence type="ECO:0000313" key="11">
    <source>
        <dbReference type="Proteomes" id="UP000185062"/>
    </source>
</evidence>
<evidence type="ECO:0000256" key="6">
    <source>
        <dbReference type="ARBA" id="ARBA00022842"/>
    </source>
</evidence>
<evidence type="ECO:0000313" key="10">
    <source>
        <dbReference type="EMBL" id="SIO11125.1"/>
    </source>
</evidence>
<dbReference type="PANTHER" id="PTHR20854:SF4">
    <property type="entry name" value="INOSITOL-1-MONOPHOSPHATASE-RELATED"/>
    <property type="match status" value="1"/>
</dbReference>
<evidence type="ECO:0000256" key="4">
    <source>
        <dbReference type="ARBA" id="ARBA00022723"/>
    </source>
</evidence>
<evidence type="ECO:0000256" key="8">
    <source>
        <dbReference type="PIRSR" id="PIRSR600760-2"/>
    </source>
</evidence>
<comment type="similarity">
    <text evidence="3 9">Belongs to the inositol monophosphatase superfamily.</text>
</comment>
<dbReference type="PANTHER" id="PTHR20854">
    <property type="entry name" value="INOSITOL MONOPHOSPHATASE"/>
    <property type="match status" value="1"/>
</dbReference>
<dbReference type="eggNOG" id="COG0483">
    <property type="taxonomic scope" value="Bacteria"/>
</dbReference>
<dbReference type="PRINTS" id="PR01959">
    <property type="entry name" value="SBIMPHPHTASE"/>
</dbReference>
<dbReference type="EMBL" id="FSRO01000001">
    <property type="protein sequence ID" value="SIO11125.1"/>
    <property type="molecule type" value="Genomic_DNA"/>
</dbReference>
<dbReference type="GO" id="GO:0008934">
    <property type="term" value="F:inositol monophosphate 1-phosphatase activity"/>
    <property type="evidence" value="ECO:0007669"/>
    <property type="project" value="InterPro"/>
</dbReference>
<sequence>MLNTAVKAARRAGNIINQASKNLDLLHVSKKSHSDFVSEVDGAAEDAIIKILLDAYPNHSILAEESGARGDLSQSEYQWIIDPLDGTTNFLHGFPQYAVSIALTHKGILNQAVIYNPTNNELFVASRGHGAYLNNHRLRVSKRTRLADCLLGTGFPFREFSHLDAYLAMFKDLIPRTVGIRRPGSAALDLAYVAAGRYDGFWEIGLSPWDIAAGCLLITEAGGLVGDLQGNDTQIQSGQIVAGNPKVFAQLLQVIAPHLTDELIEAQKPAAT</sequence>
<proteinExistence type="inferred from homology"/>
<keyword evidence="6 8" id="KW-0460">Magnesium</keyword>
<evidence type="ECO:0000256" key="3">
    <source>
        <dbReference type="ARBA" id="ARBA00009759"/>
    </source>
</evidence>
<comment type="subunit">
    <text evidence="7">Homodimer. The rRNA transcription and antitermination complex (rrnTAC) consists of RNA polymerase (RNAP), NusA, NusB, NusE (rpsJ), NusG, SubB, ribosomal protein S4, DNA and precursor rRNA; S4 is more flexible than other subunits.</text>
</comment>
<evidence type="ECO:0000256" key="1">
    <source>
        <dbReference type="ARBA" id="ARBA00001033"/>
    </source>
</evidence>
<dbReference type="GO" id="GO:0046872">
    <property type="term" value="F:metal ion binding"/>
    <property type="evidence" value="ECO:0007669"/>
    <property type="project" value="UniProtKB-KW"/>
</dbReference>
<feature type="binding site" evidence="8">
    <location>
        <position position="64"/>
    </location>
    <ligand>
        <name>Mg(2+)</name>
        <dbReference type="ChEBI" id="CHEBI:18420"/>
        <label>1</label>
        <note>catalytic</note>
    </ligand>
</feature>
<keyword evidence="5 9" id="KW-0378">Hydrolase</keyword>
<dbReference type="FunFam" id="3.30.540.10:FF:000013">
    <property type="entry name" value="Inositol-1-monophosphatase"/>
    <property type="match status" value="1"/>
</dbReference>
<dbReference type="InterPro" id="IPR033942">
    <property type="entry name" value="IMPase"/>
</dbReference>
<protein>
    <recommendedName>
        <fullName evidence="9">Inositol-1-monophosphatase</fullName>
        <ecNumber evidence="9">3.1.3.25</ecNumber>
    </recommendedName>
</protein>
<name>A0A1N6GUV9_9PROT</name>
<dbReference type="Gene3D" id="3.30.540.10">
    <property type="entry name" value="Fructose-1,6-Bisphosphatase, subunit A, domain 1"/>
    <property type="match status" value="1"/>
</dbReference>
<dbReference type="AlphaFoldDB" id="A0A1N6GUV9"/>
<dbReference type="PRINTS" id="PR00377">
    <property type="entry name" value="IMPHPHTASES"/>
</dbReference>
<dbReference type="Gene3D" id="3.40.190.80">
    <property type="match status" value="1"/>
</dbReference>
<dbReference type="EC" id="3.1.3.25" evidence="9"/>
<feature type="binding site" evidence="8">
    <location>
        <position position="82"/>
    </location>
    <ligand>
        <name>Mg(2+)</name>
        <dbReference type="ChEBI" id="CHEBI:18420"/>
        <label>1</label>
        <note>catalytic</note>
    </ligand>
</feature>
<dbReference type="PROSITE" id="PS00629">
    <property type="entry name" value="IMP_1"/>
    <property type="match status" value="1"/>
</dbReference>
<dbReference type="GO" id="GO:0046854">
    <property type="term" value="P:phosphatidylinositol phosphate biosynthetic process"/>
    <property type="evidence" value="ECO:0007669"/>
    <property type="project" value="InterPro"/>
</dbReference>
<comment type="catalytic activity">
    <reaction evidence="1 9">
        <text>a myo-inositol phosphate + H2O = myo-inositol + phosphate</text>
        <dbReference type="Rhea" id="RHEA:24056"/>
        <dbReference type="ChEBI" id="CHEBI:15377"/>
        <dbReference type="ChEBI" id="CHEBI:17268"/>
        <dbReference type="ChEBI" id="CHEBI:43474"/>
        <dbReference type="ChEBI" id="CHEBI:84139"/>
        <dbReference type="EC" id="3.1.3.25"/>
    </reaction>
</comment>
<feature type="binding site" evidence="8">
    <location>
        <position position="85"/>
    </location>
    <ligand>
        <name>Mg(2+)</name>
        <dbReference type="ChEBI" id="CHEBI:18420"/>
        <label>1</label>
        <note>catalytic</note>
    </ligand>
</feature>
<evidence type="ECO:0000256" key="9">
    <source>
        <dbReference type="RuleBase" id="RU364068"/>
    </source>
</evidence>
<organism evidence="10 11">
    <name type="scientific">Nitrosomonas cryotolerans ATCC 49181</name>
    <dbReference type="NCBI Taxonomy" id="1131553"/>
    <lineage>
        <taxon>Bacteria</taxon>
        <taxon>Pseudomonadati</taxon>
        <taxon>Pseudomonadota</taxon>
        <taxon>Betaproteobacteria</taxon>
        <taxon>Nitrosomonadales</taxon>
        <taxon>Nitrosomonadaceae</taxon>
        <taxon>Nitrosomonas</taxon>
    </lineage>
</organism>
<dbReference type="CDD" id="cd01639">
    <property type="entry name" value="IMPase"/>
    <property type="match status" value="1"/>
</dbReference>
<dbReference type="InterPro" id="IPR020550">
    <property type="entry name" value="Inositol_monophosphatase_CS"/>
</dbReference>
<dbReference type="SUPFAM" id="SSF56655">
    <property type="entry name" value="Carbohydrate phosphatase"/>
    <property type="match status" value="1"/>
</dbReference>
<feature type="binding site" evidence="8">
    <location>
        <position position="84"/>
    </location>
    <ligand>
        <name>Mg(2+)</name>
        <dbReference type="ChEBI" id="CHEBI:18420"/>
        <label>1</label>
        <note>catalytic</note>
    </ligand>
</feature>
<evidence type="ECO:0000256" key="7">
    <source>
        <dbReference type="ARBA" id="ARBA00063608"/>
    </source>
</evidence>
<feature type="binding site" evidence="8">
    <location>
        <position position="210"/>
    </location>
    <ligand>
        <name>Mg(2+)</name>
        <dbReference type="ChEBI" id="CHEBI:18420"/>
        <label>1</label>
        <note>catalytic</note>
    </ligand>
</feature>
<dbReference type="STRING" id="44575.SAMN05216419_100276"/>
<dbReference type="InterPro" id="IPR000760">
    <property type="entry name" value="Inositol_monophosphatase-like"/>
</dbReference>
<dbReference type="Proteomes" id="UP000185062">
    <property type="component" value="Unassembled WGS sequence"/>
</dbReference>
<dbReference type="InterPro" id="IPR022337">
    <property type="entry name" value="Inositol_monophosphatase_SuhB"/>
</dbReference>
<keyword evidence="11" id="KW-1185">Reference proteome</keyword>
<dbReference type="GO" id="GO:0006020">
    <property type="term" value="P:inositol metabolic process"/>
    <property type="evidence" value="ECO:0007669"/>
    <property type="project" value="TreeGrafter"/>
</dbReference>
<evidence type="ECO:0000256" key="2">
    <source>
        <dbReference type="ARBA" id="ARBA00001946"/>
    </source>
</evidence>
<reference evidence="10 11" key="1">
    <citation type="submission" date="2016-12" db="EMBL/GenBank/DDBJ databases">
        <authorList>
            <person name="Song W.-J."/>
            <person name="Kurnit D.M."/>
        </authorList>
    </citation>
    <scope>NUCLEOTIDE SEQUENCE [LARGE SCALE GENOMIC DNA]</scope>
    <source>
        <strain evidence="10 11">ATCC 49181</strain>
    </source>
</reference>
<gene>
    <name evidence="10" type="ORF">SAMN02743940_0868</name>
</gene>
<accession>A0A1N6GUV9</accession>
<dbReference type="Pfam" id="PF00459">
    <property type="entry name" value="Inositol_P"/>
    <property type="match status" value="1"/>
</dbReference>